<accession>F4H3T1</accession>
<dbReference type="eggNOG" id="COG0716">
    <property type="taxonomic scope" value="Bacteria"/>
</dbReference>
<evidence type="ECO:0000259" key="1">
    <source>
        <dbReference type="PROSITE" id="PS50902"/>
    </source>
</evidence>
<dbReference type="Pfam" id="PF00258">
    <property type="entry name" value="Flavodoxin_1"/>
    <property type="match status" value="1"/>
</dbReference>
<reference evidence="2 3" key="1">
    <citation type="submission" date="2011-04" db="EMBL/GenBank/DDBJ databases">
        <title>Complete sequence of Cellulomonas fimi ATCC 484.</title>
        <authorList>
            <consortium name="US DOE Joint Genome Institute"/>
            <person name="Lucas S."/>
            <person name="Han J."/>
            <person name="Lapidus A."/>
            <person name="Cheng J.-F."/>
            <person name="Goodwin L."/>
            <person name="Pitluck S."/>
            <person name="Peters L."/>
            <person name="Chertkov O."/>
            <person name="Detter J.C."/>
            <person name="Han C."/>
            <person name="Tapia R."/>
            <person name="Land M."/>
            <person name="Hauser L."/>
            <person name="Kyrpides N."/>
            <person name="Ivanova N."/>
            <person name="Ovchinnikova G."/>
            <person name="Pagani I."/>
            <person name="Mead D."/>
            <person name="Brumm P."/>
            <person name="Woyke T."/>
        </authorList>
    </citation>
    <scope>NUCLEOTIDE SEQUENCE [LARGE SCALE GENOMIC DNA]</scope>
    <source>
        <strain evidence="3">ATCC 484 / DSM 20113 / JCM 1341 / NBRC 15513 / NCIMB 8980 / NCTC 7547</strain>
    </source>
</reference>
<evidence type="ECO:0000313" key="2">
    <source>
        <dbReference type="EMBL" id="AEE47747.1"/>
    </source>
</evidence>
<protein>
    <submittedName>
        <fullName evidence="2">Flavodoxin/nitric oxide synthase</fullName>
    </submittedName>
</protein>
<dbReference type="RefSeq" id="WP_013772770.1">
    <property type="nucleotide sequence ID" value="NC_015514.1"/>
</dbReference>
<dbReference type="AlphaFoldDB" id="F4H3T1"/>
<dbReference type="InterPro" id="IPR008254">
    <property type="entry name" value="Flavodoxin/NO_synth"/>
</dbReference>
<evidence type="ECO:0000313" key="3">
    <source>
        <dbReference type="Proteomes" id="UP000008460"/>
    </source>
</evidence>
<feature type="domain" description="Flavodoxin-like" evidence="1">
    <location>
        <begin position="4"/>
        <end position="159"/>
    </location>
</feature>
<name>F4H3T1_CELFA</name>
<dbReference type="SUPFAM" id="SSF52218">
    <property type="entry name" value="Flavoproteins"/>
    <property type="match status" value="1"/>
</dbReference>
<gene>
    <name evidence="2" type="ordered locus">Celf_3640</name>
</gene>
<keyword evidence="3" id="KW-1185">Reference proteome</keyword>
<dbReference type="Proteomes" id="UP000008460">
    <property type="component" value="Chromosome"/>
</dbReference>
<dbReference type="Gene3D" id="3.40.50.360">
    <property type="match status" value="1"/>
</dbReference>
<dbReference type="GO" id="GO:0010181">
    <property type="term" value="F:FMN binding"/>
    <property type="evidence" value="ECO:0007669"/>
    <property type="project" value="InterPro"/>
</dbReference>
<dbReference type="HOGENOM" id="CLU_132523_0_0_11"/>
<sequence length="159" mass="15861">MPTVVVVAESCFGNTQQVARAIAERIAGAGATVDVVAAADAPARLRADLVLVGVPTHNMGLPSAASRAQAAGRGAGPAQPGVREWAERVEAVDGRVVTFATRTKGPFSGSGSKAAAAHLRRNGVAAERGQDFVVTGVGGPLAPGELDRAGDWGASLVGA</sequence>
<dbReference type="EMBL" id="CP002666">
    <property type="protein sequence ID" value="AEE47747.1"/>
    <property type="molecule type" value="Genomic_DNA"/>
</dbReference>
<organism evidence="2 3">
    <name type="scientific">Cellulomonas fimi (strain ATCC 484 / DSM 20113 / JCM 1341 / CCUG 24087 / LMG 16345 / NBRC 15513 / NCIMB 8980 / NCTC 7547 / NRS-133)</name>
    <dbReference type="NCBI Taxonomy" id="590998"/>
    <lineage>
        <taxon>Bacteria</taxon>
        <taxon>Bacillati</taxon>
        <taxon>Actinomycetota</taxon>
        <taxon>Actinomycetes</taxon>
        <taxon>Micrococcales</taxon>
        <taxon>Cellulomonadaceae</taxon>
        <taxon>Cellulomonas</taxon>
    </lineage>
</organism>
<dbReference type="PROSITE" id="PS50902">
    <property type="entry name" value="FLAVODOXIN_LIKE"/>
    <property type="match status" value="1"/>
</dbReference>
<dbReference type="STRING" id="590998.Celf_3640"/>
<dbReference type="KEGG" id="cfi:Celf_3640"/>
<dbReference type="InterPro" id="IPR029039">
    <property type="entry name" value="Flavoprotein-like_sf"/>
</dbReference>
<proteinExistence type="predicted"/>